<dbReference type="NCBIfam" id="TIGR00251">
    <property type="entry name" value="DUF167 family protein"/>
    <property type="match status" value="1"/>
</dbReference>
<organism evidence="3 4">
    <name type="scientific">Govanella unica</name>
    <dbReference type="NCBI Taxonomy" id="2975056"/>
    <lineage>
        <taxon>Bacteria</taxon>
        <taxon>Pseudomonadati</taxon>
        <taxon>Pseudomonadota</taxon>
        <taxon>Alphaproteobacteria</taxon>
        <taxon>Emcibacterales</taxon>
        <taxon>Govanellaceae</taxon>
        <taxon>Govanella</taxon>
    </lineage>
</organism>
<evidence type="ECO:0000313" key="4">
    <source>
        <dbReference type="Proteomes" id="UP001141619"/>
    </source>
</evidence>
<dbReference type="EMBL" id="JANWOI010000001">
    <property type="protein sequence ID" value="MDA5192641.1"/>
    <property type="molecule type" value="Genomic_DNA"/>
</dbReference>
<dbReference type="AlphaFoldDB" id="A0A9X3TVU3"/>
<evidence type="ECO:0000313" key="3">
    <source>
        <dbReference type="EMBL" id="MDA5192641.1"/>
    </source>
</evidence>
<dbReference type="Gene3D" id="3.30.1200.10">
    <property type="entry name" value="YggU-like"/>
    <property type="match status" value="1"/>
</dbReference>
<dbReference type="SUPFAM" id="SSF69786">
    <property type="entry name" value="YggU-like"/>
    <property type="match status" value="1"/>
</dbReference>
<dbReference type="InterPro" id="IPR003746">
    <property type="entry name" value="DUF167"/>
</dbReference>
<gene>
    <name evidence="3" type="ORF">NYP16_01535</name>
</gene>
<comment type="caution">
    <text evidence="3">The sequence shown here is derived from an EMBL/GenBank/DDBJ whole genome shotgun (WGS) entry which is preliminary data.</text>
</comment>
<dbReference type="RefSeq" id="WP_274942345.1">
    <property type="nucleotide sequence ID" value="NZ_JANWOI010000001.1"/>
</dbReference>
<sequence length="103" mass="11081">MTPWTVTAEGLMLAVRVTPKSSRDGIDGIVEDADGKLWLKIRLTAAPEDGKANQALLRLLARMFRIPKSSLDILSGESARSKRVLLRGDGNQLAAVVAATLLI</sequence>
<dbReference type="PANTHER" id="PTHR13420">
    <property type="entry name" value="UPF0235 PROTEIN C15ORF40"/>
    <property type="match status" value="1"/>
</dbReference>
<dbReference type="SMART" id="SM01152">
    <property type="entry name" value="DUF167"/>
    <property type="match status" value="1"/>
</dbReference>
<evidence type="ECO:0000256" key="1">
    <source>
        <dbReference type="ARBA" id="ARBA00010364"/>
    </source>
</evidence>
<dbReference type="Proteomes" id="UP001141619">
    <property type="component" value="Unassembled WGS sequence"/>
</dbReference>
<dbReference type="PANTHER" id="PTHR13420:SF7">
    <property type="entry name" value="UPF0235 PROTEIN C15ORF40"/>
    <property type="match status" value="1"/>
</dbReference>
<name>A0A9X3TVU3_9PROT</name>
<reference evidence="3" key="2">
    <citation type="journal article" date="2023" name="Syst. Appl. Microbiol.">
        <title>Govania unica gen. nov., sp. nov., a rare biosphere bacterium that represents a novel family in the class Alphaproteobacteria.</title>
        <authorList>
            <person name="Vandamme P."/>
            <person name="Peeters C."/>
            <person name="Hettiarachchi A."/>
            <person name="Cnockaert M."/>
            <person name="Carlier A."/>
        </authorList>
    </citation>
    <scope>NUCLEOTIDE SEQUENCE</scope>
    <source>
        <strain evidence="3">LMG 31809</strain>
    </source>
</reference>
<protein>
    <recommendedName>
        <fullName evidence="2">UPF0235 protein NYP16_01535</fullName>
    </recommendedName>
</protein>
<dbReference type="HAMAP" id="MF_00634">
    <property type="entry name" value="UPF0235"/>
    <property type="match status" value="1"/>
</dbReference>
<evidence type="ECO:0000256" key="2">
    <source>
        <dbReference type="HAMAP-Rule" id="MF_00634"/>
    </source>
</evidence>
<comment type="similarity">
    <text evidence="1 2">Belongs to the UPF0235 family.</text>
</comment>
<proteinExistence type="inferred from homology"/>
<dbReference type="InterPro" id="IPR036591">
    <property type="entry name" value="YggU-like_sf"/>
</dbReference>
<dbReference type="Pfam" id="PF02594">
    <property type="entry name" value="DUF167"/>
    <property type="match status" value="1"/>
</dbReference>
<accession>A0A9X3TVU3</accession>
<dbReference type="GO" id="GO:0005737">
    <property type="term" value="C:cytoplasm"/>
    <property type="evidence" value="ECO:0007669"/>
    <property type="project" value="TreeGrafter"/>
</dbReference>
<keyword evidence="4" id="KW-1185">Reference proteome</keyword>
<reference evidence="3" key="1">
    <citation type="submission" date="2022-08" db="EMBL/GenBank/DDBJ databases">
        <authorList>
            <person name="Vandamme P."/>
            <person name="Hettiarachchi A."/>
            <person name="Peeters C."/>
            <person name="Cnockaert M."/>
            <person name="Carlier A."/>
        </authorList>
    </citation>
    <scope>NUCLEOTIDE SEQUENCE</scope>
    <source>
        <strain evidence="3">LMG 31809</strain>
    </source>
</reference>